<protein>
    <submittedName>
        <fullName evidence="2">Uncharacterized protein</fullName>
    </submittedName>
</protein>
<feature type="compositionally biased region" description="Polar residues" evidence="1">
    <location>
        <begin position="7"/>
        <end position="16"/>
    </location>
</feature>
<organism evidence="2 3">
    <name type="scientific">Macrophomina phaseolina</name>
    <dbReference type="NCBI Taxonomy" id="35725"/>
    <lineage>
        <taxon>Eukaryota</taxon>
        <taxon>Fungi</taxon>
        <taxon>Dikarya</taxon>
        <taxon>Ascomycota</taxon>
        <taxon>Pezizomycotina</taxon>
        <taxon>Dothideomycetes</taxon>
        <taxon>Dothideomycetes incertae sedis</taxon>
        <taxon>Botryosphaeriales</taxon>
        <taxon>Botryosphaeriaceae</taxon>
        <taxon>Macrophomina</taxon>
    </lineage>
</organism>
<evidence type="ECO:0000256" key="1">
    <source>
        <dbReference type="SAM" id="MobiDB-lite"/>
    </source>
</evidence>
<dbReference type="Proteomes" id="UP000774617">
    <property type="component" value="Unassembled WGS sequence"/>
</dbReference>
<keyword evidence="3" id="KW-1185">Reference proteome</keyword>
<accession>A0ABQ8FQ01</accession>
<name>A0ABQ8FQ01_9PEZI</name>
<evidence type="ECO:0000313" key="2">
    <source>
        <dbReference type="EMBL" id="KAH7010570.1"/>
    </source>
</evidence>
<comment type="caution">
    <text evidence="2">The sequence shown here is derived from an EMBL/GenBank/DDBJ whole genome shotgun (WGS) entry which is preliminary data.</text>
</comment>
<gene>
    <name evidence="2" type="ORF">B0J12DRAFT_706128</name>
</gene>
<proteinExistence type="predicted"/>
<sequence length="317" mass="37349">MHKETFTDNIHSASSEPETDGEFDRVGYGRPRRPSLRNIRPGHWSLQMNNSQENRGHRVSQAKIIGEDPVDPQGLQPRIEFKDQDSDFTTSTATSLNRRKHGIPLSNKVKPEKSSKMEQLLEYLDSKGSIIEQQFQDLDSLSRLVQQADLFTGAYPCQFKGLYRKCLNVAQVIASMRRKGKLEYAKMYFWRLFRKDYWARYWQQTLPYTPEALREPKSKCIQMLIEYMHGIKGKENIKIIYEEREWYIQGKKDSELKELLGITDTSENYLDIIRKTVFEMNSVLQDRNFQVSEQFIPDIFTSIQEAHSLLYKEDRER</sequence>
<dbReference type="EMBL" id="JAGTJR010000108">
    <property type="protein sequence ID" value="KAH7010570.1"/>
    <property type="molecule type" value="Genomic_DNA"/>
</dbReference>
<feature type="region of interest" description="Disordered" evidence="1">
    <location>
        <begin position="1"/>
        <end position="42"/>
    </location>
</feature>
<evidence type="ECO:0000313" key="3">
    <source>
        <dbReference type="Proteomes" id="UP000774617"/>
    </source>
</evidence>
<reference evidence="2 3" key="1">
    <citation type="journal article" date="2021" name="Nat. Commun.">
        <title>Genetic determinants of endophytism in the Arabidopsis root mycobiome.</title>
        <authorList>
            <person name="Mesny F."/>
            <person name="Miyauchi S."/>
            <person name="Thiergart T."/>
            <person name="Pickel B."/>
            <person name="Atanasova L."/>
            <person name="Karlsson M."/>
            <person name="Huettel B."/>
            <person name="Barry K.W."/>
            <person name="Haridas S."/>
            <person name="Chen C."/>
            <person name="Bauer D."/>
            <person name="Andreopoulos W."/>
            <person name="Pangilinan J."/>
            <person name="LaButti K."/>
            <person name="Riley R."/>
            <person name="Lipzen A."/>
            <person name="Clum A."/>
            <person name="Drula E."/>
            <person name="Henrissat B."/>
            <person name="Kohler A."/>
            <person name="Grigoriev I.V."/>
            <person name="Martin F.M."/>
            <person name="Hacquard S."/>
        </authorList>
    </citation>
    <scope>NUCLEOTIDE SEQUENCE [LARGE SCALE GENOMIC DNA]</scope>
    <source>
        <strain evidence="2 3">MPI-SDFR-AT-0080</strain>
    </source>
</reference>